<dbReference type="PANTHER" id="PTHR45776">
    <property type="entry name" value="MIP04163P"/>
    <property type="match status" value="1"/>
</dbReference>
<dbReference type="Gene3D" id="4.10.280.10">
    <property type="entry name" value="Helix-loop-helix DNA-binding domain"/>
    <property type="match status" value="1"/>
</dbReference>
<accession>A0A8H7Q5Q9</accession>
<dbReference type="InterPro" id="IPR036638">
    <property type="entry name" value="HLH_DNA-bd_sf"/>
</dbReference>
<evidence type="ECO:0000256" key="3">
    <source>
        <dbReference type="ARBA" id="ARBA00023125"/>
    </source>
</evidence>
<feature type="coiled-coil region" evidence="6">
    <location>
        <begin position="324"/>
        <end position="351"/>
    </location>
</feature>
<evidence type="ECO:0000256" key="2">
    <source>
        <dbReference type="ARBA" id="ARBA00023015"/>
    </source>
</evidence>
<dbReference type="SUPFAM" id="SSF47459">
    <property type="entry name" value="HLH, helix-loop-helix DNA-binding domain"/>
    <property type="match status" value="1"/>
</dbReference>
<dbReference type="PROSITE" id="PS50888">
    <property type="entry name" value="BHLH"/>
    <property type="match status" value="1"/>
</dbReference>
<dbReference type="AlphaFoldDB" id="A0A8H7Q5Q9"/>
<feature type="domain" description="BHLH" evidence="8">
    <location>
        <begin position="273"/>
        <end position="327"/>
    </location>
</feature>
<dbReference type="PANTHER" id="PTHR45776:SF2">
    <property type="entry name" value="MIP04163P"/>
    <property type="match status" value="1"/>
</dbReference>
<evidence type="ECO:0000256" key="7">
    <source>
        <dbReference type="SAM" id="MobiDB-lite"/>
    </source>
</evidence>
<name>A0A8H7Q5Q9_9FUNG</name>
<evidence type="ECO:0000313" key="9">
    <source>
        <dbReference type="EMBL" id="KAG2185509.1"/>
    </source>
</evidence>
<protein>
    <recommendedName>
        <fullName evidence="8">BHLH domain-containing protein</fullName>
    </recommendedName>
</protein>
<sequence length="357" mass="40293">MNNAQRQQLQQQQQQQQQQFKLRNPTQYHLQMQQARSSQQGSKPDYYNVDSQLWSSDFFNSLQQHQSNESPKLEDMDFSDTVNTSMVSPHSTSSPLHEFEDMNDFTVTGPSTNPSSFGTHGMKSPLRKTHLSGAELFGESPANSVHSYGLGEGQDNHYQEPGFPTSGSPQVSVPIDMRKVSGNFANTMGNQYPMYIPGSFEKQPHIAMSAPANIGFAGQAFGSSYPNNTAFGSHMPSSSLRMQADDAADLAGSLDDEYSVQLNLQGMMEKRRRRRESHNAVERRRRDNINDRIHELGTLLPDLENDGINKPNKGYILRKSVEQIKTLQHEVTEYSVRVKELEKMLEQYRLAQPSNQS</sequence>
<dbReference type="Pfam" id="PF00010">
    <property type="entry name" value="HLH"/>
    <property type="match status" value="1"/>
</dbReference>
<feature type="region of interest" description="Disordered" evidence="7">
    <location>
        <begin position="1"/>
        <end position="47"/>
    </location>
</feature>
<comment type="subcellular location">
    <subcellularLocation>
        <location evidence="1">Nucleus</location>
    </subcellularLocation>
</comment>
<feature type="compositionally biased region" description="Polar residues" evidence="7">
    <location>
        <begin position="20"/>
        <end position="42"/>
    </location>
</feature>
<keyword evidence="4" id="KW-0804">Transcription</keyword>
<reference evidence="9" key="1">
    <citation type="submission" date="2020-12" db="EMBL/GenBank/DDBJ databases">
        <title>Metabolic potential, ecology and presence of endohyphal bacteria is reflected in genomic diversity of Mucoromycotina.</title>
        <authorList>
            <person name="Muszewska A."/>
            <person name="Okrasinska A."/>
            <person name="Steczkiewicz K."/>
            <person name="Drgas O."/>
            <person name="Orlowska M."/>
            <person name="Perlinska-Lenart U."/>
            <person name="Aleksandrzak-Piekarczyk T."/>
            <person name="Szatraj K."/>
            <person name="Zielenkiewicz U."/>
            <person name="Pilsyk S."/>
            <person name="Malc E."/>
            <person name="Mieczkowski P."/>
            <person name="Kruszewska J.S."/>
            <person name="Biernat P."/>
            <person name="Pawlowska J."/>
        </authorList>
    </citation>
    <scope>NUCLEOTIDE SEQUENCE</scope>
    <source>
        <strain evidence="9">WA0000051536</strain>
    </source>
</reference>
<keyword evidence="6" id="KW-0175">Coiled coil</keyword>
<dbReference type="GO" id="GO:0005634">
    <property type="term" value="C:nucleus"/>
    <property type="evidence" value="ECO:0007669"/>
    <property type="project" value="UniProtKB-SubCell"/>
</dbReference>
<dbReference type="SMART" id="SM00353">
    <property type="entry name" value="HLH"/>
    <property type="match status" value="1"/>
</dbReference>
<dbReference type="OrthoDB" id="690068at2759"/>
<dbReference type="Proteomes" id="UP000612746">
    <property type="component" value="Unassembled WGS sequence"/>
</dbReference>
<keyword evidence="3" id="KW-0238">DNA-binding</keyword>
<evidence type="ECO:0000256" key="6">
    <source>
        <dbReference type="SAM" id="Coils"/>
    </source>
</evidence>
<dbReference type="GO" id="GO:0046983">
    <property type="term" value="F:protein dimerization activity"/>
    <property type="evidence" value="ECO:0007669"/>
    <property type="project" value="InterPro"/>
</dbReference>
<keyword evidence="10" id="KW-1185">Reference proteome</keyword>
<dbReference type="GO" id="GO:0000981">
    <property type="term" value="F:DNA-binding transcription factor activity, RNA polymerase II-specific"/>
    <property type="evidence" value="ECO:0007669"/>
    <property type="project" value="TreeGrafter"/>
</dbReference>
<dbReference type="EMBL" id="JAEPRA010000005">
    <property type="protein sequence ID" value="KAG2185509.1"/>
    <property type="molecule type" value="Genomic_DNA"/>
</dbReference>
<evidence type="ECO:0000256" key="4">
    <source>
        <dbReference type="ARBA" id="ARBA00023163"/>
    </source>
</evidence>
<evidence type="ECO:0000256" key="1">
    <source>
        <dbReference type="ARBA" id="ARBA00004123"/>
    </source>
</evidence>
<comment type="caution">
    <text evidence="9">The sequence shown here is derived from an EMBL/GenBank/DDBJ whole genome shotgun (WGS) entry which is preliminary data.</text>
</comment>
<dbReference type="GO" id="GO:0000978">
    <property type="term" value="F:RNA polymerase II cis-regulatory region sequence-specific DNA binding"/>
    <property type="evidence" value="ECO:0007669"/>
    <property type="project" value="TreeGrafter"/>
</dbReference>
<keyword evidence="5" id="KW-0539">Nucleus</keyword>
<evidence type="ECO:0000313" key="10">
    <source>
        <dbReference type="Proteomes" id="UP000612746"/>
    </source>
</evidence>
<evidence type="ECO:0000259" key="8">
    <source>
        <dbReference type="PROSITE" id="PS50888"/>
    </source>
</evidence>
<keyword evidence="2" id="KW-0805">Transcription regulation</keyword>
<proteinExistence type="predicted"/>
<dbReference type="InterPro" id="IPR011598">
    <property type="entry name" value="bHLH_dom"/>
</dbReference>
<gene>
    <name evidence="9" type="ORF">INT44_002302</name>
</gene>
<organism evidence="9 10">
    <name type="scientific">Umbelopsis vinacea</name>
    <dbReference type="NCBI Taxonomy" id="44442"/>
    <lineage>
        <taxon>Eukaryota</taxon>
        <taxon>Fungi</taxon>
        <taxon>Fungi incertae sedis</taxon>
        <taxon>Mucoromycota</taxon>
        <taxon>Mucoromycotina</taxon>
        <taxon>Umbelopsidomycetes</taxon>
        <taxon>Umbelopsidales</taxon>
        <taxon>Umbelopsidaceae</taxon>
        <taxon>Umbelopsis</taxon>
    </lineage>
</organism>
<evidence type="ECO:0000256" key="5">
    <source>
        <dbReference type="ARBA" id="ARBA00023242"/>
    </source>
</evidence>
<feature type="compositionally biased region" description="Low complexity" evidence="7">
    <location>
        <begin position="1"/>
        <end position="19"/>
    </location>
</feature>